<keyword evidence="2 5" id="KW-0812">Transmembrane</keyword>
<feature type="transmembrane region" description="Helical" evidence="5">
    <location>
        <begin position="46"/>
        <end position="68"/>
    </location>
</feature>
<feature type="transmembrane region" description="Helical" evidence="5">
    <location>
        <begin position="20"/>
        <end position="40"/>
    </location>
</feature>
<protein>
    <submittedName>
        <fullName evidence="6">VIT1/CCC1 transporter family protein</fullName>
    </submittedName>
</protein>
<dbReference type="GO" id="GO:0030026">
    <property type="term" value="P:intracellular manganese ion homeostasis"/>
    <property type="evidence" value="ECO:0007669"/>
    <property type="project" value="InterPro"/>
</dbReference>
<dbReference type="EMBL" id="JABWDU010000002">
    <property type="protein sequence ID" value="NVD38908.1"/>
    <property type="molecule type" value="Genomic_DNA"/>
</dbReference>
<organism evidence="6 7">
    <name type="scientific">Ensifer oleiphilus</name>
    <dbReference type="NCBI Taxonomy" id="2742698"/>
    <lineage>
        <taxon>Bacteria</taxon>
        <taxon>Pseudomonadati</taxon>
        <taxon>Pseudomonadota</taxon>
        <taxon>Alphaproteobacteria</taxon>
        <taxon>Hyphomicrobiales</taxon>
        <taxon>Rhizobiaceae</taxon>
        <taxon>Sinorhizobium/Ensifer group</taxon>
        <taxon>Ensifer</taxon>
    </lineage>
</organism>
<keyword evidence="4 5" id="KW-0472">Membrane</keyword>
<feature type="transmembrane region" description="Helical" evidence="5">
    <location>
        <begin position="139"/>
        <end position="160"/>
    </location>
</feature>
<reference evidence="6 7" key="1">
    <citation type="submission" date="2020-06" db="EMBL/GenBank/DDBJ databases">
        <authorList>
            <person name="Grouzdev D.S."/>
        </authorList>
    </citation>
    <scope>NUCLEOTIDE SEQUENCE [LARGE SCALE GENOMIC DNA]</scope>
    <source>
        <strain evidence="6 7">HO-A22</strain>
    </source>
</reference>
<accession>A0A7Y6Q4H4</accession>
<feature type="transmembrane region" description="Helical" evidence="5">
    <location>
        <begin position="198"/>
        <end position="216"/>
    </location>
</feature>
<evidence type="ECO:0000256" key="1">
    <source>
        <dbReference type="ARBA" id="ARBA00004127"/>
    </source>
</evidence>
<comment type="caution">
    <text evidence="6">The sequence shown here is derived from an EMBL/GenBank/DDBJ whole genome shotgun (WGS) entry which is preliminary data.</text>
</comment>
<evidence type="ECO:0000256" key="2">
    <source>
        <dbReference type="ARBA" id="ARBA00022692"/>
    </source>
</evidence>
<evidence type="ECO:0000256" key="5">
    <source>
        <dbReference type="SAM" id="Phobius"/>
    </source>
</evidence>
<dbReference type="Pfam" id="PF01988">
    <property type="entry name" value="VIT1"/>
    <property type="match status" value="1"/>
</dbReference>
<dbReference type="RefSeq" id="WP_176352520.1">
    <property type="nucleotide sequence ID" value="NZ_JABWDU010000002.1"/>
</dbReference>
<dbReference type="Proteomes" id="UP000520198">
    <property type="component" value="Unassembled WGS sequence"/>
</dbReference>
<evidence type="ECO:0000313" key="7">
    <source>
        <dbReference type="Proteomes" id="UP000520198"/>
    </source>
</evidence>
<dbReference type="InterPro" id="IPR008217">
    <property type="entry name" value="Ccc1_fam"/>
</dbReference>
<evidence type="ECO:0000256" key="3">
    <source>
        <dbReference type="ARBA" id="ARBA00022989"/>
    </source>
</evidence>
<keyword evidence="3 5" id="KW-1133">Transmembrane helix</keyword>
<keyword evidence="7" id="KW-1185">Reference proteome</keyword>
<name>A0A7Y6Q4H4_9HYPH</name>
<evidence type="ECO:0000313" key="6">
    <source>
        <dbReference type="EMBL" id="NVD38908.1"/>
    </source>
</evidence>
<proteinExistence type="predicted"/>
<gene>
    <name evidence="6" type="ORF">HT585_08580</name>
</gene>
<evidence type="ECO:0000256" key="4">
    <source>
        <dbReference type="ARBA" id="ARBA00023136"/>
    </source>
</evidence>
<dbReference type="GO" id="GO:0012505">
    <property type="term" value="C:endomembrane system"/>
    <property type="evidence" value="ECO:0007669"/>
    <property type="project" value="UniProtKB-SubCell"/>
</dbReference>
<dbReference type="GO" id="GO:0005384">
    <property type="term" value="F:manganese ion transmembrane transporter activity"/>
    <property type="evidence" value="ECO:0007669"/>
    <property type="project" value="InterPro"/>
</dbReference>
<feature type="transmembrane region" description="Helical" evidence="5">
    <location>
        <begin position="166"/>
        <end position="186"/>
    </location>
</feature>
<dbReference type="AlphaFoldDB" id="A0A7Y6Q4H4"/>
<comment type="subcellular location">
    <subcellularLocation>
        <location evidence="1">Endomembrane system</location>
        <topology evidence="1">Multi-pass membrane protein</topology>
    </subcellularLocation>
</comment>
<sequence length="217" mass="23228">MARDDQPRPILDPIDRLSEIIFGLLMVLSFTGTMSAAVGGGERVNAVLIAAFGCNIAWGIVDGVMHVLTTAVERVRRRGLVDALQREPLDRARQIFLDNLPDDIRLVSAQSEIEALLQRVRALPSNDHHSVVTGGDLKAALAIFALVAISTLPPSIPFLLIERIDVAMRVSNAIALVMLFAIGARLGQYMGRSPWPMAFAMAAIGGVLVALTIALGG</sequence>